<evidence type="ECO:0000313" key="11">
    <source>
        <dbReference type="EMBL" id="TFY94578.1"/>
    </source>
</evidence>
<keyword evidence="3 9" id="KW-0813">Transport</keyword>
<accession>A0A4Z0B8R5</accession>
<keyword evidence="8 9" id="KW-0472">Membrane</keyword>
<feature type="transmembrane region" description="Helical" evidence="9">
    <location>
        <begin position="146"/>
        <end position="173"/>
    </location>
</feature>
<dbReference type="GO" id="GO:0015920">
    <property type="term" value="P:lipopolysaccharide transport"/>
    <property type="evidence" value="ECO:0007669"/>
    <property type="project" value="TreeGrafter"/>
</dbReference>
<dbReference type="InterPro" id="IPR013525">
    <property type="entry name" value="ABC2_TM"/>
</dbReference>
<sequence length="264" mass="29462">MTNALQELWRTRHFIKSAVRNEFATRFARSRLGGLWMIIYPLAQIVIYAFILSAVMAARLPGIAGTYSYAIYLTAGILGWSLFTEVLSRSLGVFIDNGNLLKKMAFPRLALPVILAGSCLINNLLLLLVSLAVFACLGHWPGMSIFWLPLLTLLTLFLALGLGLSLGIINVFLRDVGQVIPIFIQFGFWLTPIVYVMAMIPQKFQFILYLNPMTGIIQAYQSVMVFGRMPDLMLLIYPVVFTLVMGALAAQLYRRAGDEMVDAL</sequence>
<evidence type="ECO:0000256" key="2">
    <source>
        <dbReference type="ARBA" id="ARBA00007783"/>
    </source>
</evidence>
<evidence type="ECO:0000256" key="3">
    <source>
        <dbReference type="ARBA" id="ARBA00022448"/>
    </source>
</evidence>
<dbReference type="InterPro" id="IPR047817">
    <property type="entry name" value="ABC2_TM_bact-type"/>
</dbReference>
<evidence type="ECO:0000259" key="10">
    <source>
        <dbReference type="PROSITE" id="PS51012"/>
    </source>
</evidence>
<keyword evidence="4 9" id="KW-1003">Cell membrane</keyword>
<dbReference type="Proteomes" id="UP000297734">
    <property type="component" value="Unassembled WGS sequence"/>
</dbReference>
<evidence type="ECO:0000256" key="9">
    <source>
        <dbReference type="RuleBase" id="RU361157"/>
    </source>
</evidence>
<proteinExistence type="inferred from homology"/>
<evidence type="ECO:0000313" key="12">
    <source>
        <dbReference type="Proteomes" id="UP000297734"/>
    </source>
</evidence>
<feature type="transmembrane region" description="Helical" evidence="9">
    <location>
        <begin position="234"/>
        <end position="253"/>
    </location>
</feature>
<keyword evidence="7" id="KW-0625">Polysaccharide transport</keyword>
<protein>
    <recommendedName>
        <fullName evidence="9">Transport permease protein</fullName>
    </recommendedName>
</protein>
<feature type="domain" description="ABC transmembrane type-2" evidence="10">
    <location>
        <begin position="32"/>
        <end position="256"/>
    </location>
</feature>
<dbReference type="OrthoDB" id="9786910at2"/>
<evidence type="ECO:0000256" key="7">
    <source>
        <dbReference type="ARBA" id="ARBA00023047"/>
    </source>
</evidence>
<evidence type="ECO:0000256" key="4">
    <source>
        <dbReference type="ARBA" id="ARBA00022475"/>
    </source>
</evidence>
<evidence type="ECO:0000256" key="8">
    <source>
        <dbReference type="ARBA" id="ARBA00023136"/>
    </source>
</evidence>
<dbReference type="PROSITE" id="PS51012">
    <property type="entry name" value="ABC_TM2"/>
    <property type="match status" value="1"/>
</dbReference>
<dbReference type="GO" id="GO:0140359">
    <property type="term" value="F:ABC-type transporter activity"/>
    <property type="evidence" value="ECO:0007669"/>
    <property type="project" value="InterPro"/>
</dbReference>
<keyword evidence="5 9" id="KW-0812">Transmembrane</keyword>
<dbReference type="EMBL" id="QUZT01000010">
    <property type="protein sequence ID" value="TFY94578.1"/>
    <property type="molecule type" value="Genomic_DNA"/>
</dbReference>
<name>A0A4Z0B8R5_9PSED</name>
<dbReference type="RefSeq" id="WP_095014212.1">
    <property type="nucleotide sequence ID" value="NZ_QUZT01000010.1"/>
</dbReference>
<reference evidence="11 12" key="1">
    <citation type="journal article" date="2019" name="Syst. Appl. Microbiol.">
        <title>New species of pathogenic Pseudomonas isolated from citrus in Tunisia: Proposal of Pseudomonas kairouanensis sp. nov. and Pseudomonas nabeulensis sp. nov.</title>
        <authorList>
            <person name="Oueslati M."/>
            <person name="Mulet M."/>
            <person name="Gomila M."/>
            <person name="Berge O."/>
            <person name="Hajlaoui M.R."/>
            <person name="Lalucat J."/>
            <person name="Sadfi-Zouaoui N."/>
            <person name="Garcia-Valdes E."/>
        </authorList>
    </citation>
    <scope>NUCLEOTIDE SEQUENCE [LARGE SCALE GENOMIC DNA]</scope>
    <source>
        <strain evidence="11 12">E10B</strain>
    </source>
</reference>
<evidence type="ECO:0000256" key="1">
    <source>
        <dbReference type="ARBA" id="ARBA00004651"/>
    </source>
</evidence>
<dbReference type="PANTHER" id="PTHR30413">
    <property type="entry name" value="INNER MEMBRANE TRANSPORT PERMEASE"/>
    <property type="match status" value="1"/>
</dbReference>
<comment type="caution">
    <text evidence="11">The sequence shown here is derived from an EMBL/GenBank/DDBJ whole genome shotgun (WGS) entry which is preliminary data.</text>
</comment>
<comment type="similarity">
    <text evidence="2 9">Belongs to the ABC-2 integral membrane protein family.</text>
</comment>
<dbReference type="GO" id="GO:0005886">
    <property type="term" value="C:plasma membrane"/>
    <property type="evidence" value="ECO:0007669"/>
    <property type="project" value="UniProtKB-SubCell"/>
</dbReference>
<dbReference type="Pfam" id="PF01061">
    <property type="entry name" value="ABC2_membrane"/>
    <property type="match status" value="1"/>
</dbReference>
<dbReference type="GO" id="GO:0015774">
    <property type="term" value="P:polysaccharide transport"/>
    <property type="evidence" value="ECO:0007669"/>
    <property type="project" value="UniProtKB-KW"/>
</dbReference>
<feature type="transmembrane region" description="Helical" evidence="9">
    <location>
        <begin position="35"/>
        <end position="57"/>
    </location>
</feature>
<feature type="transmembrane region" description="Helical" evidence="9">
    <location>
        <begin position="109"/>
        <end position="140"/>
    </location>
</feature>
<feature type="transmembrane region" description="Helical" evidence="9">
    <location>
        <begin position="69"/>
        <end position="88"/>
    </location>
</feature>
<evidence type="ECO:0000256" key="5">
    <source>
        <dbReference type="ARBA" id="ARBA00022692"/>
    </source>
</evidence>
<evidence type="ECO:0000256" key="6">
    <source>
        <dbReference type="ARBA" id="ARBA00022989"/>
    </source>
</evidence>
<dbReference type="AlphaFoldDB" id="A0A4Z0B8R5"/>
<gene>
    <name evidence="11" type="ORF">DYL61_07685</name>
</gene>
<keyword evidence="6 9" id="KW-1133">Transmembrane helix</keyword>
<keyword evidence="7" id="KW-0762">Sugar transport</keyword>
<organism evidence="11 12">
    <name type="scientific">Pseudomonas nabeulensis</name>
    <dbReference type="NCBI Taxonomy" id="2293833"/>
    <lineage>
        <taxon>Bacteria</taxon>
        <taxon>Pseudomonadati</taxon>
        <taxon>Pseudomonadota</taxon>
        <taxon>Gammaproteobacteria</taxon>
        <taxon>Pseudomonadales</taxon>
        <taxon>Pseudomonadaceae</taxon>
        <taxon>Pseudomonas</taxon>
    </lineage>
</organism>
<keyword evidence="12" id="KW-1185">Reference proteome</keyword>
<comment type="subcellular location">
    <subcellularLocation>
        <location evidence="9">Cell inner membrane</location>
        <topology evidence="9">Multi-pass membrane protein</topology>
    </subcellularLocation>
    <subcellularLocation>
        <location evidence="1">Cell membrane</location>
        <topology evidence="1">Multi-pass membrane protein</topology>
    </subcellularLocation>
</comment>
<feature type="transmembrane region" description="Helical" evidence="9">
    <location>
        <begin position="180"/>
        <end position="200"/>
    </location>
</feature>
<dbReference type="PANTHER" id="PTHR30413:SF10">
    <property type="entry name" value="CAPSULE POLYSACCHARIDE EXPORT INNER-MEMBRANE PROTEIN CTRC"/>
    <property type="match status" value="1"/>
</dbReference>